<dbReference type="GeneID" id="130705014"/>
<reference evidence="3" key="1">
    <citation type="submission" date="2025-08" db="UniProtKB">
        <authorList>
            <consortium name="RefSeq"/>
        </authorList>
    </citation>
    <scope>IDENTIFICATION</scope>
</reference>
<dbReference type="Pfam" id="PF17661">
    <property type="entry name" value="DUF5523"/>
    <property type="match status" value="1"/>
</dbReference>
<dbReference type="RefSeq" id="XP_057386575.1">
    <property type="nucleotide sequence ID" value="XM_057530592.1"/>
</dbReference>
<feature type="domain" description="DUF5523" evidence="1">
    <location>
        <begin position="78"/>
        <end position="206"/>
    </location>
</feature>
<gene>
    <name evidence="3" type="primary">LOC130705014</name>
</gene>
<evidence type="ECO:0000259" key="1">
    <source>
        <dbReference type="Pfam" id="PF17661"/>
    </source>
</evidence>
<keyword evidence="2" id="KW-1185">Reference proteome</keyword>
<evidence type="ECO:0000313" key="3">
    <source>
        <dbReference type="RefSeq" id="XP_057386575.1"/>
    </source>
</evidence>
<proteinExistence type="predicted"/>
<name>A0ABM3S9Q1_BALAC</name>
<accession>A0ABM3S9Q1</accession>
<dbReference type="Proteomes" id="UP001652580">
    <property type="component" value="Chromosome 16"/>
</dbReference>
<organism evidence="2 3">
    <name type="scientific">Balaenoptera acutorostrata</name>
    <name type="common">Common minke whale</name>
    <name type="synonym">Balaena rostrata</name>
    <dbReference type="NCBI Taxonomy" id="9767"/>
    <lineage>
        <taxon>Eukaryota</taxon>
        <taxon>Metazoa</taxon>
        <taxon>Chordata</taxon>
        <taxon>Craniata</taxon>
        <taxon>Vertebrata</taxon>
        <taxon>Euteleostomi</taxon>
        <taxon>Mammalia</taxon>
        <taxon>Eutheria</taxon>
        <taxon>Laurasiatheria</taxon>
        <taxon>Artiodactyla</taxon>
        <taxon>Whippomorpha</taxon>
        <taxon>Cetacea</taxon>
        <taxon>Mysticeti</taxon>
        <taxon>Balaenopteridae</taxon>
        <taxon>Balaenoptera</taxon>
    </lineage>
</organism>
<dbReference type="InterPro" id="IPR041510">
    <property type="entry name" value="DUF5523"/>
</dbReference>
<sequence length="217" mass="24169">MLPNRLEVQLRGASARLACGADVGSAAGRLVTSEYAVNGVSCLRCPDVAKVQSIQIQGNPSPLFLQMSEDTDNIAVEENVDKHLQKDLNMEENQNIIETLRGKVREKLKNAKTEVSLDEGLSFFILSGEEDSTLGQSAEQRSVNDSYHKHFSLGDNLQNFAEGRDEDFMEEVIFLDLLEVKAADYEDDQEQVKKQQANIFVPSNSPGKVFTRKYSSH</sequence>
<protein>
    <submittedName>
        <fullName evidence="3">Protein CC2D2B homolog</fullName>
    </submittedName>
</protein>
<evidence type="ECO:0000313" key="2">
    <source>
        <dbReference type="Proteomes" id="UP001652580"/>
    </source>
</evidence>